<name>A0A813XNM6_9BILA</name>
<evidence type="ECO:0000313" key="1">
    <source>
        <dbReference type="EMBL" id="CAF0867820.1"/>
    </source>
</evidence>
<gene>
    <name evidence="1" type="ORF">OXX778_LOCUS9775</name>
</gene>
<dbReference type="OrthoDB" id="10204694at2759"/>
<accession>A0A813XNM6</accession>
<dbReference type="EMBL" id="CAJNOC010001471">
    <property type="protein sequence ID" value="CAF0867820.1"/>
    <property type="molecule type" value="Genomic_DNA"/>
</dbReference>
<dbReference type="SUPFAM" id="SSF49899">
    <property type="entry name" value="Concanavalin A-like lectins/glucanases"/>
    <property type="match status" value="1"/>
</dbReference>
<reference evidence="1" key="1">
    <citation type="submission" date="2021-02" db="EMBL/GenBank/DDBJ databases">
        <authorList>
            <person name="Nowell W R."/>
        </authorList>
    </citation>
    <scope>NUCLEOTIDE SEQUENCE</scope>
    <source>
        <strain evidence="1">Ploen Becks lab</strain>
    </source>
</reference>
<organism evidence="1 2">
    <name type="scientific">Brachionus calyciflorus</name>
    <dbReference type="NCBI Taxonomy" id="104777"/>
    <lineage>
        <taxon>Eukaryota</taxon>
        <taxon>Metazoa</taxon>
        <taxon>Spiralia</taxon>
        <taxon>Gnathifera</taxon>
        <taxon>Rotifera</taxon>
        <taxon>Eurotatoria</taxon>
        <taxon>Monogononta</taxon>
        <taxon>Pseudotrocha</taxon>
        <taxon>Ploima</taxon>
        <taxon>Brachionidae</taxon>
        <taxon>Brachionus</taxon>
    </lineage>
</organism>
<dbReference type="Gene3D" id="3.50.4.10">
    <property type="entry name" value="Hepatocyte Growth Factor"/>
    <property type="match status" value="1"/>
</dbReference>
<sequence length="303" mass="35122">MRLNFTQYFLINLTIMAIHSEFFQIQKDFEIESNESIFFISQSKVNNLFMCFKICKPEPKCAYLTFKSNKCSLYTKYASFIKKYDQNSVIYTRLSTSDLKGLVYYWPVFNSSTNDIVSKADLYNPKNAKFISNRFDIPNSAISLSVGHYKLPPRNYFDGDFTLMAWIKLTKTSDFQRFIDCGISEDNTVIVGLSRELSNKPYLRIFNSNFSQLVVNSNNSLTIGDWNHLTVTFENGLGSYYKNGVLDHQGALEYPVNILRTNCFLGKSNFKKDSEASADFDDIKLFNRALDNVEILEEYYKDF</sequence>
<evidence type="ECO:0000313" key="2">
    <source>
        <dbReference type="Proteomes" id="UP000663879"/>
    </source>
</evidence>
<dbReference type="InterPro" id="IPR013320">
    <property type="entry name" value="ConA-like_dom_sf"/>
</dbReference>
<dbReference type="AlphaFoldDB" id="A0A813XNM6"/>
<keyword evidence="2" id="KW-1185">Reference proteome</keyword>
<dbReference type="SUPFAM" id="SSF57414">
    <property type="entry name" value="Hairpin loop containing domain-like"/>
    <property type="match status" value="1"/>
</dbReference>
<dbReference type="Proteomes" id="UP000663879">
    <property type="component" value="Unassembled WGS sequence"/>
</dbReference>
<comment type="caution">
    <text evidence="1">The sequence shown here is derived from an EMBL/GenBank/DDBJ whole genome shotgun (WGS) entry which is preliminary data.</text>
</comment>
<protein>
    <submittedName>
        <fullName evidence="1">Uncharacterized protein</fullName>
    </submittedName>
</protein>
<proteinExistence type="predicted"/>
<dbReference type="Pfam" id="PF13385">
    <property type="entry name" value="Laminin_G_3"/>
    <property type="match status" value="1"/>
</dbReference>
<dbReference type="Gene3D" id="2.60.120.200">
    <property type="match status" value="1"/>
</dbReference>